<dbReference type="InterPro" id="IPR050185">
    <property type="entry name" value="Ub_carboxyl-term_hydrolase"/>
</dbReference>
<evidence type="ECO:0000256" key="1">
    <source>
        <dbReference type="SAM" id="MobiDB-lite"/>
    </source>
</evidence>
<dbReference type="InterPro" id="IPR038765">
    <property type="entry name" value="Papain-like_cys_pep_sf"/>
</dbReference>
<feature type="compositionally biased region" description="Basic and acidic residues" evidence="1">
    <location>
        <begin position="147"/>
        <end position="165"/>
    </location>
</feature>
<dbReference type="AlphaFoldDB" id="A0A9K3CW49"/>
<feature type="domain" description="USP" evidence="2">
    <location>
        <begin position="1"/>
        <end position="129"/>
    </location>
</feature>
<comment type="caution">
    <text evidence="3">The sequence shown here is derived from an EMBL/GenBank/DDBJ whole genome shotgun (WGS) entry which is preliminary data.</text>
</comment>
<dbReference type="CDD" id="cd02257">
    <property type="entry name" value="Peptidase_C19"/>
    <property type="match status" value="1"/>
</dbReference>
<dbReference type="EMBL" id="BDIP01001439">
    <property type="protein sequence ID" value="GIQ84399.1"/>
    <property type="molecule type" value="Genomic_DNA"/>
</dbReference>
<feature type="region of interest" description="Disordered" evidence="1">
    <location>
        <begin position="144"/>
        <end position="184"/>
    </location>
</feature>
<protein>
    <recommendedName>
        <fullName evidence="2">USP domain-containing protein</fullName>
    </recommendedName>
</protein>
<feature type="non-terminal residue" evidence="3">
    <location>
        <position position="1"/>
    </location>
</feature>
<dbReference type="InterPro" id="IPR035927">
    <property type="entry name" value="DUSP-like_sf"/>
</dbReference>
<evidence type="ECO:0000313" key="3">
    <source>
        <dbReference type="EMBL" id="GIQ84399.1"/>
    </source>
</evidence>
<dbReference type="Proteomes" id="UP000265618">
    <property type="component" value="Unassembled WGS sequence"/>
</dbReference>
<dbReference type="Gene3D" id="3.30.2230.10">
    <property type="entry name" value="DUSP-like"/>
    <property type="match status" value="1"/>
</dbReference>
<dbReference type="OrthoDB" id="289038at2759"/>
<feature type="region of interest" description="Disordered" evidence="1">
    <location>
        <begin position="205"/>
        <end position="227"/>
    </location>
</feature>
<feature type="compositionally biased region" description="Basic and acidic residues" evidence="1">
    <location>
        <begin position="175"/>
        <end position="184"/>
    </location>
</feature>
<proteinExistence type="predicted"/>
<dbReference type="SUPFAM" id="SSF54001">
    <property type="entry name" value="Cysteine proteinases"/>
    <property type="match status" value="1"/>
</dbReference>
<dbReference type="InterPro" id="IPR001394">
    <property type="entry name" value="Peptidase_C19_UCH"/>
</dbReference>
<keyword evidence="4" id="KW-1185">Reference proteome</keyword>
<dbReference type="PROSITE" id="PS00973">
    <property type="entry name" value="USP_2"/>
    <property type="match status" value="1"/>
</dbReference>
<dbReference type="GO" id="GO:0004843">
    <property type="term" value="F:cysteine-type deubiquitinase activity"/>
    <property type="evidence" value="ECO:0007669"/>
    <property type="project" value="InterPro"/>
</dbReference>
<organism evidence="3 4">
    <name type="scientific">Kipferlia bialata</name>
    <dbReference type="NCBI Taxonomy" id="797122"/>
    <lineage>
        <taxon>Eukaryota</taxon>
        <taxon>Metamonada</taxon>
        <taxon>Carpediemonas-like organisms</taxon>
        <taxon>Kipferlia</taxon>
    </lineage>
</organism>
<dbReference type="SUPFAM" id="SSF143791">
    <property type="entry name" value="DUSP-like"/>
    <property type="match status" value="1"/>
</dbReference>
<evidence type="ECO:0000259" key="2">
    <source>
        <dbReference type="PROSITE" id="PS50235"/>
    </source>
</evidence>
<evidence type="ECO:0000313" key="4">
    <source>
        <dbReference type="Proteomes" id="UP000265618"/>
    </source>
</evidence>
<dbReference type="PANTHER" id="PTHR21646">
    <property type="entry name" value="UBIQUITIN CARBOXYL-TERMINAL HYDROLASE"/>
    <property type="match status" value="1"/>
</dbReference>
<dbReference type="Gene3D" id="3.90.70.10">
    <property type="entry name" value="Cysteine proteinases"/>
    <property type="match status" value="1"/>
</dbReference>
<reference evidence="3 4" key="1">
    <citation type="journal article" date="2018" name="PLoS ONE">
        <title>The draft genome of Kipferlia bialata reveals reductive genome evolution in fornicate parasites.</title>
        <authorList>
            <person name="Tanifuji G."/>
            <person name="Takabayashi S."/>
            <person name="Kume K."/>
            <person name="Takagi M."/>
            <person name="Nakayama T."/>
            <person name="Kamikawa R."/>
            <person name="Inagaki Y."/>
            <person name="Hashimoto T."/>
        </authorList>
    </citation>
    <scope>NUCLEOTIDE SEQUENCE [LARGE SCALE GENOMIC DNA]</scope>
    <source>
        <strain evidence="3">NY0173</strain>
    </source>
</reference>
<dbReference type="InterPro" id="IPR028889">
    <property type="entry name" value="USP"/>
</dbReference>
<name>A0A9K3CW49_9EUKA</name>
<dbReference type="GO" id="GO:0016579">
    <property type="term" value="P:protein deubiquitination"/>
    <property type="evidence" value="ECO:0007669"/>
    <property type="project" value="InterPro"/>
</dbReference>
<sequence>ASPHLVHEHLTKSPTEAINNAIRYKEDERKREQERLAAGDVAMDLTKGEGEGEKMPHLHTPAEVLTAGGTVYDLCSIVEHSGTTLSSGHYIAFSKLNDAWHSFNDTKVKKVTEAQVLSCQPYLLFYQRRPTTLQRAVRKRVLGHISSESRKRGRDRSADGMETKRQGRPKNAKGVKREGERERGLVSLREERERVVKIEGDIQMDRERERERERESESDTPKARDARSCDSCVVSADTLYRALMFSGPGSIDNSSLLCPTHTCPSASMVTVGQEYTVQGAVLPACVQVPSHAYDEIEALLGGGPRIHTSSLTCGDCPGHALDVRRVMERDTVSQLEGIDKGNPSSDNEQHRGYYMCSKDWVSKWRAFVLGGPVPPPLTNHEMLNGRGELKRRLRPGVDYVSLSPSVHEEHRAGVTIGSGPISEGNGSLSSIATQTEPVINDLESSDEDLILV</sequence>
<gene>
    <name evidence="3" type="ORF">KIPB_005883</name>
</gene>
<dbReference type="PROSITE" id="PS50235">
    <property type="entry name" value="USP_3"/>
    <property type="match status" value="1"/>
</dbReference>
<dbReference type="InterPro" id="IPR018200">
    <property type="entry name" value="USP_CS"/>
</dbReference>
<dbReference type="Pfam" id="PF00443">
    <property type="entry name" value="UCH"/>
    <property type="match status" value="1"/>
</dbReference>
<accession>A0A9K3CW49</accession>